<reference evidence="4" key="2">
    <citation type="journal article" date="2007" name="Science">
        <title>Draft genome sequence of the sexually transmitted pathogen Trichomonas vaginalis.</title>
        <authorList>
            <person name="Carlton J.M."/>
            <person name="Hirt R.P."/>
            <person name="Silva J.C."/>
            <person name="Delcher A.L."/>
            <person name="Schatz M."/>
            <person name="Zhao Q."/>
            <person name="Wortman J.R."/>
            <person name="Bidwell S.L."/>
            <person name="Alsmark U.C.M."/>
            <person name="Besteiro S."/>
            <person name="Sicheritz-Ponten T."/>
            <person name="Noel C.J."/>
            <person name="Dacks J.B."/>
            <person name="Foster P.G."/>
            <person name="Simillion C."/>
            <person name="Van de Peer Y."/>
            <person name="Miranda-Saavedra D."/>
            <person name="Barton G.J."/>
            <person name="Westrop G.D."/>
            <person name="Mueller S."/>
            <person name="Dessi D."/>
            <person name="Fiori P.L."/>
            <person name="Ren Q."/>
            <person name="Paulsen I."/>
            <person name="Zhang H."/>
            <person name="Bastida-Corcuera F.D."/>
            <person name="Simoes-Barbosa A."/>
            <person name="Brown M.T."/>
            <person name="Hayes R.D."/>
            <person name="Mukherjee M."/>
            <person name="Okumura C.Y."/>
            <person name="Schneider R."/>
            <person name="Smith A.J."/>
            <person name="Vanacova S."/>
            <person name="Villalvazo M."/>
            <person name="Haas B.J."/>
            <person name="Pertea M."/>
            <person name="Feldblyum T.V."/>
            <person name="Utterback T.R."/>
            <person name="Shu C.L."/>
            <person name="Osoegawa K."/>
            <person name="de Jong P.J."/>
            <person name="Hrdy I."/>
            <person name="Horvathova L."/>
            <person name="Zubacova Z."/>
            <person name="Dolezal P."/>
            <person name="Malik S.B."/>
            <person name="Logsdon J.M. Jr."/>
            <person name="Henze K."/>
            <person name="Gupta A."/>
            <person name="Wang C.C."/>
            <person name="Dunne R.L."/>
            <person name="Upcroft J.A."/>
            <person name="Upcroft P."/>
            <person name="White O."/>
            <person name="Salzberg S.L."/>
            <person name="Tang P."/>
            <person name="Chiu C.-H."/>
            <person name="Lee Y.-S."/>
            <person name="Embley T.M."/>
            <person name="Coombs G.H."/>
            <person name="Mottram J.C."/>
            <person name="Tachezy J."/>
            <person name="Fraser-Liggett C.M."/>
            <person name="Johnson P.J."/>
        </authorList>
    </citation>
    <scope>NUCLEOTIDE SEQUENCE [LARGE SCALE GENOMIC DNA]</scope>
    <source>
        <strain evidence="4">G3</strain>
    </source>
</reference>
<evidence type="ECO:0000256" key="2">
    <source>
        <dbReference type="SAM" id="Phobius"/>
    </source>
</evidence>
<evidence type="ECO:0000256" key="1">
    <source>
        <dbReference type="SAM" id="MobiDB-lite"/>
    </source>
</evidence>
<protein>
    <recommendedName>
        <fullName evidence="3">C2 NT-type domain-containing protein</fullName>
    </recommendedName>
</protein>
<evidence type="ECO:0000313" key="4">
    <source>
        <dbReference type="EMBL" id="EAY11954.1"/>
    </source>
</evidence>
<gene>
    <name evidence="4" type="ORF">TVAG_399600</name>
</gene>
<dbReference type="VEuPathDB" id="TrichDB:TVAGG3_0337460"/>
<sequence>MSKSKVQSLKCYCILHIESIKFEKDIKFPVFIRVARVRKSGIFERVAFNSETNYSMLDANLVAQFDCEFIIPITLYQKEGHKLEKKILDIEIFSLDKNQGQNCISKVRMDIANLTDPRSTARQTSNFQTNKFGTAQLNFRLCVLPIDEFPNGKPQSYFSFVTIRSVKPIIEEVESMSSTAPDLDETQGLDTSTADTIVFDNSFHHLNANGLQGHMTLSSFTKEIAMKKAKPVKHSESSSRKKSNRKQIQKFYQQRIQEVQDKKAEEEAPQEKPAAESITFLDAADEKQINLINAQKPLIAQINFDQCLTAFAVQCFNCLVTPQSRQKDYSKDLISVIQEYHIMENPMITPEVFEYIHKPFYDTINFALSKDHSIPSIFGIFATAINYGLLLSDTCADYTKAHQIVLDHIQQIIMNIVSFLITTLMSHLVLAIMGDGFDALDRESLSNVTQSIRIFSQLSKSFNIPEVIVQGVVIDCCHQFDAMLFNLIIETADEYTDAKLDILVNHIKEIQKVFDCLSSNFTTAFTIILGFITTAKALISGIERKRIIPSPLLRSIAERCSPLQLPAGVKLEDLGPVVPRDELRKEKPSPKYTFTFESLFTDSATGNFD</sequence>
<organism evidence="4 5">
    <name type="scientific">Trichomonas vaginalis (strain ATCC PRA-98 / G3)</name>
    <dbReference type="NCBI Taxonomy" id="412133"/>
    <lineage>
        <taxon>Eukaryota</taxon>
        <taxon>Metamonada</taxon>
        <taxon>Parabasalia</taxon>
        <taxon>Trichomonadida</taxon>
        <taxon>Trichomonadidae</taxon>
        <taxon>Trichomonas</taxon>
    </lineage>
</organism>
<dbReference type="KEGG" id="tva:4769913"/>
<dbReference type="InParanoid" id="A2E5Z7"/>
<keyword evidence="5" id="KW-1185">Reference proteome</keyword>
<dbReference type="EMBL" id="DS113310">
    <property type="protein sequence ID" value="EAY11954.1"/>
    <property type="molecule type" value="Genomic_DNA"/>
</dbReference>
<feature type="region of interest" description="Disordered" evidence="1">
    <location>
        <begin position="228"/>
        <end position="247"/>
    </location>
</feature>
<dbReference type="AlphaFoldDB" id="A2E5Z7"/>
<dbReference type="Proteomes" id="UP000001542">
    <property type="component" value="Unassembled WGS sequence"/>
</dbReference>
<dbReference type="OrthoDB" id="10646436at2759"/>
<evidence type="ECO:0000259" key="3">
    <source>
        <dbReference type="PROSITE" id="PS51840"/>
    </source>
</evidence>
<feature type="domain" description="C2 NT-type" evidence="3">
    <location>
        <begin position="1"/>
        <end position="145"/>
    </location>
</feature>
<proteinExistence type="predicted"/>
<keyword evidence="2" id="KW-0472">Membrane</keyword>
<dbReference type="PROSITE" id="PS51840">
    <property type="entry name" value="C2_NT"/>
    <property type="match status" value="1"/>
</dbReference>
<keyword evidence="2" id="KW-1133">Transmembrane helix</keyword>
<feature type="transmembrane region" description="Helical" evidence="2">
    <location>
        <begin position="373"/>
        <end position="391"/>
    </location>
</feature>
<keyword evidence="2" id="KW-0812">Transmembrane</keyword>
<reference evidence="4" key="1">
    <citation type="submission" date="2006-10" db="EMBL/GenBank/DDBJ databases">
        <authorList>
            <person name="Amadeo P."/>
            <person name="Zhao Q."/>
            <person name="Wortman J."/>
            <person name="Fraser-Liggett C."/>
            <person name="Carlton J."/>
        </authorList>
    </citation>
    <scope>NUCLEOTIDE SEQUENCE</scope>
    <source>
        <strain evidence="4">G3</strain>
    </source>
</reference>
<accession>A2E5Z7</accession>
<dbReference type="VEuPathDB" id="TrichDB:TVAG_399600"/>
<feature type="transmembrane region" description="Helical" evidence="2">
    <location>
        <begin position="412"/>
        <end position="433"/>
    </location>
</feature>
<evidence type="ECO:0000313" key="5">
    <source>
        <dbReference type="Proteomes" id="UP000001542"/>
    </source>
</evidence>
<dbReference type="InterPro" id="IPR019448">
    <property type="entry name" value="NT-C2"/>
</dbReference>
<name>A2E5Z7_TRIV3</name>
<dbReference type="RefSeq" id="XP_001324177.1">
    <property type="nucleotide sequence ID" value="XM_001324142.1"/>
</dbReference>
<dbReference type="Pfam" id="PF10358">
    <property type="entry name" value="NT-C2"/>
    <property type="match status" value="1"/>
</dbReference>
<feature type="transmembrane region" description="Helical" evidence="2">
    <location>
        <begin position="521"/>
        <end position="539"/>
    </location>
</feature>